<keyword evidence="2 8" id="KW-0812">Transmembrane</keyword>
<feature type="domain" description="G-protein coupled receptors family 1 profile" evidence="9">
    <location>
        <begin position="46"/>
        <end position="305"/>
    </location>
</feature>
<comment type="subcellular location">
    <subcellularLocation>
        <location evidence="1">Membrane</location>
        <topology evidence="1">Multi-pass membrane protein</topology>
    </subcellularLocation>
</comment>
<evidence type="ECO:0000256" key="3">
    <source>
        <dbReference type="ARBA" id="ARBA00022989"/>
    </source>
</evidence>
<dbReference type="InterPro" id="IPR000276">
    <property type="entry name" value="GPCR_Rhodpsn"/>
</dbReference>
<feature type="transmembrane region" description="Helical" evidence="8">
    <location>
        <begin position="246"/>
        <end position="266"/>
    </location>
</feature>
<evidence type="ECO:0000256" key="5">
    <source>
        <dbReference type="ARBA" id="ARBA00023136"/>
    </source>
</evidence>
<accession>A0ABD3WTZ7</accession>
<evidence type="ECO:0000256" key="2">
    <source>
        <dbReference type="ARBA" id="ARBA00022692"/>
    </source>
</evidence>
<dbReference type="EMBL" id="JBJQND010000005">
    <property type="protein sequence ID" value="KAL3876118.1"/>
    <property type="molecule type" value="Genomic_DNA"/>
</dbReference>
<evidence type="ECO:0000256" key="4">
    <source>
        <dbReference type="ARBA" id="ARBA00023040"/>
    </source>
</evidence>
<feature type="transmembrane region" description="Helical" evidence="8">
    <location>
        <begin position="68"/>
        <end position="96"/>
    </location>
</feature>
<evidence type="ECO:0000313" key="11">
    <source>
        <dbReference type="Proteomes" id="UP001634394"/>
    </source>
</evidence>
<dbReference type="PRINTS" id="PR00237">
    <property type="entry name" value="GPCRRHODOPSN"/>
</dbReference>
<evidence type="ECO:0000259" key="9">
    <source>
        <dbReference type="PROSITE" id="PS50262"/>
    </source>
</evidence>
<protein>
    <recommendedName>
        <fullName evidence="9">G-protein coupled receptors family 1 profile domain-containing protein</fullName>
    </recommendedName>
</protein>
<evidence type="ECO:0000256" key="6">
    <source>
        <dbReference type="ARBA" id="ARBA00023170"/>
    </source>
</evidence>
<feature type="transmembrane region" description="Helical" evidence="8">
    <location>
        <begin position="201"/>
        <end position="225"/>
    </location>
</feature>
<dbReference type="GO" id="GO:0016020">
    <property type="term" value="C:membrane"/>
    <property type="evidence" value="ECO:0007669"/>
    <property type="project" value="UniProtKB-SubCell"/>
</dbReference>
<dbReference type="InterPro" id="IPR017452">
    <property type="entry name" value="GPCR_Rhodpsn_7TM"/>
</dbReference>
<dbReference type="AlphaFoldDB" id="A0ABD3WTZ7"/>
<dbReference type="PANTHER" id="PTHR24238">
    <property type="entry name" value="G-PROTEIN COUPLED RECEPTOR"/>
    <property type="match status" value="1"/>
</dbReference>
<reference evidence="10 11" key="1">
    <citation type="submission" date="2024-11" db="EMBL/GenBank/DDBJ databases">
        <title>Chromosome-level genome assembly of the freshwater bivalve Anodonta woodiana.</title>
        <authorList>
            <person name="Chen X."/>
        </authorList>
    </citation>
    <scope>NUCLEOTIDE SEQUENCE [LARGE SCALE GENOMIC DNA]</scope>
    <source>
        <strain evidence="10">MN2024</strain>
        <tissue evidence="10">Gills</tissue>
    </source>
</reference>
<organism evidence="10 11">
    <name type="scientific">Sinanodonta woodiana</name>
    <name type="common">Chinese pond mussel</name>
    <name type="synonym">Anodonta woodiana</name>
    <dbReference type="NCBI Taxonomy" id="1069815"/>
    <lineage>
        <taxon>Eukaryota</taxon>
        <taxon>Metazoa</taxon>
        <taxon>Spiralia</taxon>
        <taxon>Lophotrochozoa</taxon>
        <taxon>Mollusca</taxon>
        <taxon>Bivalvia</taxon>
        <taxon>Autobranchia</taxon>
        <taxon>Heteroconchia</taxon>
        <taxon>Palaeoheterodonta</taxon>
        <taxon>Unionida</taxon>
        <taxon>Unionoidea</taxon>
        <taxon>Unionidae</taxon>
        <taxon>Unioninae</taxon>
        <taxon>Sinanodonta</taxon>
    </lineage>
</organism>
<evidence type="ECO:0000256" key="8">
    <source>
        <dbReference type="SAM" id="Phobius"/>
    </source>
</evidence>
<keyword evidence="6" id="KW-0675">Receptor</keyword>
<dbReference type="PANTHER" id="PTHR24238:SF73">
    <property type="entry name" value="RYAMIDE RECEPTOR"/>
    <property type="match status" value="1"/>
</dbReference>
<dbReference type="Pfam" id="PF00001">
    <property type="entry name" value="7tm_1"/>
    <property type="match status" value="1"/>
</dbReference>
<gene>
    <name evidence="10" type="ORF">ACJMK2_033993</name>
</gene>
<dbReference type="Proteomes" id="UP001634394">
    <property type="component" value="Unassembled WGS sequence"/>
</dbReference>
<dbReference type="GO" id="GO:0004930">
    <property type="term" value="F:G protein-coupled receptor activity"/>
    <property type="evidence" value="ECO:0007669"/>
    <property type="project" value="UniProtKB-KW"/>
</dbReference>
<evidence type="ECO:0000256" key="1">
    <source>
        <dbReference type="ARBA" id="ARBA00004141"/>
    </source>
</evidence>
<feature type="transmembrane region" description="Helical" evidence="8">
    <location>
        <begin position="35"/>
        <end position="56"/>
    </location>
</feature>
<comment type="caution">
    <text evidence="10">The sequence shown here is derived from an EMBL/GenBank/DDBJ whole genome shotgun (WGS) entry which is preliminary data.</text>
</comment>
<dbReference type="SUPFAM" id="SSF81321">
    <property type="entry name" value="Family A G protein-coupled receptor-like"/>
    <property type="match status" value="1"/>
</dbReference>
<keyword evidence="3 8" id="KW-1133">Transmembrane helix</keyword>
<evidence type="ECO:0000256" key="7">
    <source>
        <dbReference type="ARBA" id="ARBA00023224"/>
    </source>
</evidence>
<keyword evidence="7" id="KW-0807">Transducer</keyword>
<proteinExistence type="predicted"/>
<dbReference type="PROSITE" id="PS50262">
    <property type="entry name" value="G_PROTEIN_RECEP_F1_2"/>
    <property type="match status" value="1"/>
</dbReference>
<evidence type="ECO:0000313" key="10">
    <source>
        <dbReference type="EMBL" id="KAL3876118.1"/>
    </source>
</evidence>
<keyword evidence="4" id="KW-0297">G-protein coupled receptor</keyword>
<name>A0ABD3WTZ7_SINWO</name>
<keyword evidence="11" id="KW-1185">Reference proteome</keyword>
<keyword evidence="5 8" id="KW-0472">Membrane</keyword>
<feature type="transmembrane region" description="Helical" evidence="8">
    <location>
        <begin position="147"/>
        <end position="165"/>
    </location>
</feature>
<dbReference type="Gene3D" id="1.20.1070.10">
    <property type="entry name" value="Rhodopsin 7-helix transmembrane proteins"/>
    <property type="match status" value="1"/>
</dbReference>
<sequence>MDQTNTTSMGKVPLLLPNTTNYGLNGLVKTSLLCMYAVTIVTSLGGNFIICTILLIRKRLRIVTNIYIFNLSCCDILVITVCVPFTAVTNLILYYWPFGQMVCPLVMYLQLVTVLQRSLLLVAMTFDKYYAIWQPLKRRLGIKWTKLLIGILWCISATLSIPTAIHSRIMYFPHEPGSNGLCIEQWSSHVARYWYSLSIMFIQYFIPLLILSVTYIHIGIIIWVKRPPGEADTNRDKRLAKSKRKTVKMMMVVVLAYAVCWLPLHILTLIGDLNPDIFNQVYMHTIWLFSHLLAIFNSTINPLVYLWMDSTYRCGLGYCERKIIGIRTIKSHWKVTFRVTNSSQQQSQGNPC</sequence>
<feature type="transmembrane region" description="Helical" evidence="8">
    <location>
        <begin position="286"/>
        <end position="308"/>
    </location>
</feature>